<dbReference type="AlphaFoldDB" id="H8FYE1"/>
<name>H8FYE1_MAGML</name>
<dbReference type="RefSeq" id="WP_002731477.1">
    <property type="nucleotide sequence ID" value="NZ_CAHP01000060.1"/>
</dbReference>
<dbReference type="Proteomes" id="UP000004169">
    <property type="component" value="Unassembled WGS sequence"/>
</dbReference>
<proteinExistence type="predicted"/>
<keyword evidence="2" id="KW-1185">Reference proteome</keyword>
<accession>H8FYE1</accession>
<evidence type="ECO:0000313" key="1">
    <source>
        <dbReference type="EMBL" id="CCG43379.1"/>
    </source>
</evidence>
<organism evidence="1 2">
    <name type="scientific">Magnetospirillum molischianum DSM 120</name>
    <dbReference type="NCBI Taxonomy" id="1150626"/>
    <lineage>
        <taxon>Bacteria</taxon>
        <taxon>Pseudomonadati</taxon>
        <taxon>Pseudomonadota</taxon>
        <taxon>Alphaproteobacteria</taxon>
        <taxon>Rhodospirillales</taxon>
        <taxon>Rhodospirillaceae</taxon>
        <taxon>Magnetospirillum</taxon>
    </lineage>
</organism>
<gene>
    <name evidence="1" type="ORF">PHAMO_80170</name>
</gene>
<dbReference type="STRING" id="1150626.PHAMO_80170"/>
<reference evidence="1 2" key="1">
    <citation type="journal article" date="2012" name="J. Bacteriol.">
        <title>Draft Genome Sequence of the Purple Photosynthetic Bacterium Phaeospirillum molischianum DSM120, a Particularly Versatile Bacterium.</title>
        <authorList>
            <person name="Duquesne K."/>
            <person name="Prima V."/>
            <person name="Ji B."/>
            <person name="Rouy Z."/>
            <person name="Medigue C."/>
            <person name="Talla E."/>
            <person name="Sturgis J.N."/>
        </authorList>
    </citation>
    <scope>NUCLEOTIDE SEQUENCE [LARGE SCALE GENOMIC DNA]</scope>
    <source>
        <strain evidence="2">DSM120</strain>
    </source>
</reference>
<evidence type="ECO:0000313" key="2">
    <source>
        <dbReference type="Proteomes" id="UP000004169"/>
    </source>
</evidence>
<dbReference type="OrthoDB" id="8454759at2"/>
<sequence>MTIPEIRERLRELADVHGISELSEIADKLKRRYNGRKAPRASKAVTPALAAEVRDHCKAHPEETMHQVATKFGINQGRVSEILFGKRS</sequence>
<protein>
    <submittedName>
        <fullName evidence="1">Uncharacterized protein</fullName>
    </submittedName>
</protein>
<dbReference type="EMBL" id="CAHP01000060">
    <property type="protein sequence ID" value="CCG43379.1"/>
    <property type="molecule type" value="Genomic_DNA"/>
</dbReference>
<comment type="caution">
    <text evidence="1">The sequence shown here is derived from an EMBL/GenBank/DDBJ whole genome shotgun (WGS) entry which is preliminary data.</text>
</comment>